<dbReference type="InterPro" id="IPR021297">
    <property type="entry name" value="YlqD"/>
</dbReference>
<proteinExistence type="predicted"/>
<dbReference type="Proteomes" id="UP001519343">
    <property type="component" value="Unassembled WGS sequence"/>
</dbReference>
<gene>
    <name evidence="2" type="ORF">J2Z37_000749</name>
</gene>
<organism evidence="2 3">
    <name type="scientific">Ammoniphilus resinae</name>
    <dbReference type="NCBI Taxonomy" id="861532"/>
    <lineage>
        <taxon>Bacteria</taxon>
        <taxon>Bacillati</taxon>
        <taxon>Bacillota</taxon>
        <taxon>Bacilli</taxon>
        <taxon>Bacillales</taxon>
        <taxon>Paenibacillaceae</taxon>
        <taxon>Aneurinibacillus group</taxon>
        <taxon>Ammoniphilus</taxon>
    </lineage>
</organism>
<feature type="coiled-coil region" evidence="1">
    <location>
        <begin position="19"/>
        <end position="50"/>
    </location>
</feature>
<reference evidence="2 3" key="1">
    <citation type="submission" date="2021-03" db="EMBL/GenBank/DDBJ databases">
        <title>Genomic Encyclopedia of Type Strains, Phase IV (KMG-IV): sequencing the most valuable type-strain genomes for metagenomic binning, comparative biology and taxonomic classification.</title>
        <authorList>
            <person name="Goeker M."/>
        </authorList>
    </citation>
    <scope>NUCLEOTIDE SEQUENCE [LARGE SCALE GENOMIC DNA]</scope>
    <source>
        <strain evidence="2 3">DSM 24738</strain>
    </source>
</reference>
<evidence type="ECO:0008006" key="4">
    <source>
        <dbReference type="Google" id="ProtNLM"/>
    </source>
</evidence>
<evidence type="ECO:0000313" key="3">
    <source>
        <dbReference type="Proteomes" id="UP001519343"/>
    </source>
</evidence>
<dbReference type="RefSeq" id="WP_209808833.1">
    <property type="nucleotide sequence ID" value="NZ_JAGGKT010000001.1"/>
</dbReference>
<protein>
    <recommendedName>
        <fullName evidence="4">YlqD protein</fullName>
    </recommendedName>
</protein>
<dbReference type="Pfam" id="PF11068">
    <property type="entry name" value="YlqD"/>
    <property type="match status" value="1"/>
</dbReference>
<keyword evidence="1" id="KW-0175">Coiled coil</keyword>
<name>A0ABS4GKT6_9BACL</name>
<accession>A0ABS4GKT6</accession>
<evidence type="ECO:0000256" key="1">
    <source>
        <dbReference type="SAM" id="Coils"/>
    </source>
</evidence>
<keyword evidence="3" id="KW-1185">Reference proteome</keyword>
<sequence>MVKIKRPIIVKMVLTGQVRLQLEKEYKQTIRKYEMELEQLQFQSKKLLQEASRKGVEAQRLVQDRLTKEERVRKEKIVEYKDLISQLALVPDGSEIEYAQLEGEVEVNVGDDWDKLIGSAEIVVKDGIIVEIRNEGERR</sequence>
<dbReference type="EMBL" id="JAGGKT010000001">
    <property type="protein sequence ID" value="MBP1930762.1"/>
    <property type="molecule type" value="Genomic_DNA"/>
</dbReference>
<comment type="caution">
    <text evidence="2">The sequence shown here is derived from an EMBL/GenBank/DDBJ whole genome shotgun (WGS) entry which is preliminary data.</text>
</comment>
<evidence type="ECO:0000313" key="2">
    <source>
        <dbReference type="EMBL" id="MBP1930762.1"/>
    </source>
</evidence>
<dbReference type="Gene3D" id="6.10.140.1110">
    <property type="match status" value="1"/>
</dbReference>